<dbReference type="AlphaFoldDB" id="A0A3T1D0X0"/>
<evidence type="ECO:0000313" key="2">
    <source>
        <dbReference type="Proteomes" id="UP000289856"/>
    </source>
</evidence>
<proteinExistence type="predicted"/>
<accession>A0A3T1D0X0</accession>
<evidence type="ECO:0008006" key="3">
    <source>
        <dbReference type="Google" id="ProtNLM"/>
    </source>
</evidence>
<dbReference type="KEGG" id="cohn:KCTCHS21_11490"/>
<dbReference type="Proteomes" id="UP000289856">
    <property type="component" value="Chromosome"/>
</dbReference>
<dbReference type="OrthoDB" id="1924973at2"/>
<protein>
    <recommendedName>
        <fullName evidence="3">Motility protein</fullName>
    </recommendedName>
</protein>
<dbReference type="Pfam" id="PF14070">
    <property type="entry name" value="YjfB_motility"/>
    <property type="match status" value="1"/>
</dbReference>
<organism evidence="1 2">
    <name type="scientific">Cohnella abietis</name>
    <dbReference type="NCBI Taxonomy" id="2507935"/>
    <lineage>
        <taxon>Bacteria</taxon>
        <taxon>Bacillati</taxon>
        <taxon>Bacillota</taxon>
        <taxon>Bacilli</taxon>
        <taxon>Bacillales</taxon>
        <taxon>Paenibacillaceae</taxon>
        <taxon>Cohnella</taxon>
    </lineage>
</organism>
<sequence>MSSISAVGSAATGSLKQQVGIAVLAKTLDSNEQQGQQIAQLLQQSVQPHLGSNIDIKV</sequence>
<keyword evidence="2" id="KW-1185">Reference proteome</keyword>
<dbReference type="RefSeq" id="WP_130605772.1">
    <property type="nucleotide sequence ID" value="NZ_AP019400.1"/>
</dbReference>
<dbReference type="InterPro" id="IPR025906">
    <property type="entry name" value="YjfB_motility"/>
</dbReference>
<name>A0A3T1D0X0_9BACL</name>
<evidence type="ECO:0000313" key="1">
    <source>
        <dbReference type="EMBL" id="BBI31750.1"/>
    </source>
</evidence>
<gene>
    <name evidence="1" type="ORF">KCTCHS21_11490</name>
</gene>
<reference evidence="1 2" key="1">
    <citation type="submission" date="2019-01" db="EMBL/GenBank/DDBJ databases">
        <title>Complete genome sequence of Cohnella hallensis HS21 isolated from Korean fir (Abies koreana) rhizospheric soil.</title>
        <authorList>
            <person name="Jiang L."/>
            <person name="Kang S.W."/>
            <person name="Kim S."/>
            <person name="Jung J."/>
            <person name="Kim C.Y."/>
            <person name="Kim D.H."/>
            <person name="Kim S.W."/>
            <person name="Lee J."/>
        </authorList>
    </citation>
    <scope>NUCLEOTIDE SEQUENCE [LARGE SCALE GENOMIC DNA]</scope>
    <source>
        <strain evidence="1 2">HS21</strain>
    </source>
</reference>
<dbReference type="EMBL" id="AP019400">
    <property type="protein sequence ID" value="BBI31750.1"/>
    <property type="molecule type" value="Genomic_DNA"/>
</dbReference>